<feature type="region of interest" description="Disordered" evidence="2">
    <location>
        <begin position="1"/>
        <end position="69"/>
    </location>
</feature>
<feature type="region of interest" description="Disordered" evidence="2">
    <location>
        <begin position="526"/>
        <end position="557"/>
    </location>
</feature>
<organism evidence="3 4">
    <name type="scientific">Chlamydomonas incerta</name>
    <dbReference type="NCBI Taxonomy" id="51695"/>
    <lineage>
        <taxon>Eukaryota</taxon>
        <taxon>Viridiplantae</taxon>
        <taxon>Chlorophyta</taxon>
        <taxon>core chlorophytes</taxon>
        <taxon>Chlorophyceae</taxon>
        <taxon>CS clade</taxon>
        <taxon>Chlamydomonadales</taxon>
        <taxon>Chlamydomonadaceae</taxon>
        <taxon>Chlamydomonas</taxon>
    </lineage>
</organism>
<dbReference type="InterPro" id="IPR036397">
    <property type="entry name" value="RNaseH_sf"/>
</dbReference>
<evidence type="ECO:0000256" key="1">
    <source>
        <dbReference type="ARBA" id="ARBA00022581"/>
    </source>
</evidence>
<comment type="caution">
    <text evidence="3">The sequence shown here is derived from an EMBL/GenBank/DDBJ whole genome shotgun (WGS) entry which is preliminary data.</text>
</comment>
<gene>
    <name evidence="3" type="ORF">HXX76_007886</name>
</gene>
<evidence type="ECO:0000313" key="4">
    <source>
        <dbReference type="Proteomes" id="UP000650467"/>
    </source>
</evidence>
<feature type="region of interest" description="Disordered" evidence="2">
    <location>
        <begin position="734"/>
        <end position="789"/>
    </location>
</feature>
<evidence type="ECO:0008006" key="5">
    <source>
        <dbReference type="Google" id="ProtNLM"/>
    </source>
</evidence>
<dbReference type="SUPFAM" id="SSF53098">
    <property type="entry name" value="Ribonuclease H-like"/>
    <property type="match status" value="1"/>
</dbReference>
<feature type="region of interest" description="Disordered" evidence="2">
    <location>
        <begin position="103"/>
        <end position="220"/>
    </location>
</feature>
<evidence type="ECO:0000313" key="3">
    <source>
        <dbReference type="EMBL" id="KAG2434159.1"/>
    </source>
</evidence>
<feature type="compositionally biased region" description="Low complexity" evidence="2">
    <location>
        <begin position="42"/>
        <end position="51"/>
    </location>
</feature>
<dbReference type="Proteomes" id="UP000650467">
    <property type="component" value="Unassembled WGS sequence"/>
</dbReference>
<dbReference type="PANTHER" id="PTHR13037:SF24">
    <property type="entry name" value="POLYCOMB PROTEIN PCL-RELATED"/>
    <property type="match status" value="1"/>
</dbReference>
<feature type="compositionally biased region" description="Low complexity" evidence="2">
    <location>
        <begin position="743"/>
        <end position="775"/>
    </location>
</feature>
<feature type="compositionally biased region" description="Pro residues" evidence="2">
    <location>
        <begin position="776"/>
        <end position="785"/>
    </location>
</feature>
<keyword evidence="1" id="KW-0945">Host-virus interaction</keyword>
<keyword evidence="4" id="KW-1185">Reference proteome</keyword>
<dbReference type="Gene3D" id="3.30.420.10">
    <property type="entry name" value="Ribonuclease H-like superfamily/Ribonuclease H"/>
    <property type="match status" value="1"/>
</dbReference>
<dbReference type="PANTHER" id="PTHR13037">
    <property type="entry name" value="FORMIN"/>
    <property type="match status" value="1"/>
</dbReference>
<dbReference type="GO" id="GO:0003676">
    <property type="term" value="F:nucleic acid binding"/>
    <property type="evidence" value="ECO:0007669"/>
    <property type="project" value="InterPro"/>
</dbReference>
<feature type="compositionally biased region" description="Acidic residues" evidence="2">
    <location>
        <begin position="52"/>
        <end position="63"/>
    </location>
</feature>
<sequence>MIESEQHDSAAAAEQAADLNPEEGAAGDVDLGEQEAHEEANAAEAAAAALGDSDDDADEEDLVSELHAALLGETNSGGGAAAANASALHDGAQAAAAAAAAPAPAPDGWGEAGGAADDGGFSNGWGWAVPSGGVAWGEAPAADPPAEPAAGAGAAASGTTGRAHAAAAGGGAGPVPPRQAGAGSPGAGGVASSSSSSPSRADATSSWRASSPTGAAGGAAAPAGAARAAAADTAAAGAAAAAAAAAATAGVTRPARSSGAGAAAPAAPAAAAAPEGDGDEQAAVLAVAVPGRSLLARVRRAVLQAALSKPTRSIALAELGLRLNKHREVGPEYRDAATSGLPRLRDLVEGAAAELAAAGGGMAVEYNPVWKQYAVTADAAVLRRLALRRALAAAYPRPGPAAAAGGGGGGASAEEDAAAVRRAAGAALAYLDAPGAAHPHSMTMPLMGHAVIAGAGAARARLAEARGTSFSLAAVLTGRGAGGGGGGGDYIAMTPVAGAGKAAVLDVGRLLQDAAAGRLGDLTHVQPVPPPAAALHNGGSAGASNRDGASNGNGNVAPDAAVAARPAAAPAPAAAAPATPGVISPRVKAVLRDAVPESRDEALAKRALALVAAASLGGFAALSSAAAAAAAGAAADPPFTLRSSPCGILLSELGLKPPKGQMRALFDTEPHIFQAGKPSPNYLITLVHEPLRRLAATAPDQLAAAVGVLLRGKAFPALRLLQINAPAAAAAPAAAPPAPAAPAPRAATAATTTASAAQPAAPAATAPAAAQAAPSGPRPWPPAPAGQPADYYPRMERALRDRVDLAGGAEFIQKVRCTVALALLRRAPGAPRTGDLPYGLTVKAAAALLKRAFPQAFQDRRPPGVFPVNSIVMAQQMPQLFQVLKRKDSPSPHSWAFRLNVNALEQAAGLQPSRLPDPDDDSWAAGAGGKRGAAAAADDYDEDDGGGDGGAMVYEAAAPPPKAAAAQAAPPKAAAAQAAPPQAAAAAPPPEPTMTAAAVAGVLAAQPARALAAALAPTIPPDTLPEPARQVIAAPRSHSHYSALAHCLSVPQVGLGAKCYNGLPVLVMLYAPAADALNPAAVAAATAGGGAAAAAVAGALAAARGLPATVYIFDAPAAGPQGGLDLMASLRSVLEEPGVAKVVHGCEQVIPWVESAAGCFVSPLLDTRLVAEMLRPLDLAPPQEGVDAVAAQENAPELWPLPNNWQAALTTKYWDFALAVLQHASGADETWLHRPLSDSQLGLACRAVQHLPELWSALTWLLPRLAQFCSVARAQQCRALMAPAPAGAAEAGAAGAPQP</sequence>
<accession>A0A835W227</accession>
<dbReference type="InterPro" id="IPR012337">
    <property type="entry name" value="RNaseH-like_sf"/>
</dbReference>
<feature type="compositionally biased region" description="Gly residues" evidence="2">
    <location>
        <begin position="110"/>
        <end position="123"/>
    </location>
</feature>
<feature type="compositionally biased region" description="Low complexity" evidence="2">
    <location>
        <begin position="148"/>
        <end position="167"/>
    </location>
</feature>
<dbReference type="EMBL" id="JAEHOC010000017">
    <property type="protein sequence ID" value="KAG2434159.1"/>
    <property type="molecule type" value="Genomic_DNA"/>
</dbReference>
<feature type="region of interest" description="Disordered" evidence="2">
    <location>
        <begin position="911"/>
        <end position="992"/>
    </location>
</feature>
<name>A0A835W227_CHLIN</name>
<feature type="compositionally biased region" description="Low complexity" evidence="2">
    <location>
        <begin position="963"/>
        <end position="986"/>
    </location>
</feature>
<reference evidence="3" key="1">
    <citation type="journal article" date="2020" name="bioRxiv">
        <title>Comparative genomics of Chlamydomonas.</title>
        <authorList>
            <person name="Craig R.J."/>
            <person name="Hasan A.R."/>
            <person name="Ness R.W."/>
            <person name="Keightley P.D."/>
        </authorList>
    </citation>
    <scope>NUCLEOTIDE SEQUENCE</scope>
    <source>
        <strain evidence="3">SAG 7.73</strain>
    </source>
</reference>
<proteinExistence type="predicted"/>
<feature type="compositionally biased region" description="Low complexity" evidence="2">
    <location>
        <begin position="190"/>
        <end position="220"/>
    </location>
</feature>
<protein>
    <recommendedName>
        <fullName evidence="5">3'-5' exonuclease domain-containing protein</fullName>
    </recommendedName>
</protein>
<feature type="compositionally biased region" description="Low complexity" evidence="2">
    <location>
        <begin position="9"/>
        <end position="18"/>
    </location>
</feature>
<evidence type="ECO:0000256" key="2">
    <source>
        <dbReference type="SAM" id="MobiDB-lite"/>
    </source>
</evidence>
<dbReference type="OrthoDB" id="542260at2759"/>